<evidence type="ECO:0000313" key="3">
    <source>
        <dbReference type="EMBL" id="CAH2763709.1"/>
    </source>
</evidence>
<gene>
    <name evidence="2" type="ORF">ERYAMS2_00041</name>
    <name evidence="3" type="ORF">ERYAMS_01599</name>
</gene>
<evidence type="ECO:0000256" key="1">
    <source>
        <dbReference type="SAM" id="Phobius"/>
    </source>
</evidence>
<dbReference type="AlphaFoldDB" id="A0AAU9VFR7"/>
<evidence type="ECO:0000313" key="4">
    <source>
        <dbReference type="Proteomes" id="UP001154095"/>
    </source>
</evidence>
<name>A0AAU9VFR7_9FIRM</name>
<evidence type="ECO:0000313" key="5">
    <source>
        <dbReference type="Proteomes" id="UP001154111"/>
    </source>
</evidence>
<organism evidence="2 5">
    <name type="scientific">Erysipelothrix amsterdamensis</name>
    <dbReference type="NCBI Taxonomy" id="2929157"/>
    <lineage>
        <taxon>Bacteria</taxon>
        <taxon>Bacillati</taxon>
        <taxon>Bacillota</taxon>
        <taxon>Erysipelotrichia</taxon>
        <taxon>Erysipelotrichales</taxon>
        <taxon>Erysipelotrichaceae</taxon>
        <taxon>Erysipelothrix</taxon>
    </lineage>
</organism>
<keyword evidence="1" id="KW-0812">Transmembrane</keyword>
<dbReference type="EMBL" id="OW659496">
    <property type="protein sequence ID" value="CAH2763709.1"/>
    <property type="molecule type" value="Genomic_DNA"/>
</dbReference>
<evidence type="ECO:0000313" key="2">
    <source>
        <dbReference type="EMBL" id="CAH2760418.1"/>
    </source>
</evidence>
<keyword evidence="1" id="KW-0472">Membrane</keyword>
<accession>A0AAU9VFR7</accession>
<sequence>MYLWNLNLNVAFEFDSITTLAPYGIPNINQYIAIGLLVLGMLIVSNQNRLNKCIKSRKR</sequence>
<dbReference type="Proteomes" id="UP001154095">
    <property type="component" value="Chromosome"/>
</dbReference>
<proteinExistence type="predicted"/>
<feature type="transmembrane region" description="Helical" evidence="1">
    <location>
        <begin position="28"/>
        <end position="45"/>
    </location>
</feature>
<dbReference type="Proteomes" id="UP001154111">
    <property type="component" value="Chromosome"/>
</dbReference>
<dbReference type="RefSeq" id="WP_254006911.1">
    <property type="nucleotide sequence ID" value="NZ_OW659477.1"/>
</dbReference>
<dbReference type="EMBL" id="OW659477">
    <property type="protein sequence ID" value="CAH2760418.1"/>
    <property type="molecule type" value="Genomic_DNA"/>
</dbReference>
<protein>
    <submittedName>
        <fullName evidence="2">---NA</fullName>
    </submittedName>
</protein>
<keyword evidence="4" id="KW-1185">Reference proteome</keyword>
<reference evidence="2" key="1">
    <citation type="submission" date="2022-04" db="EMBL/GenBank/DDBJ databases">
        <authorList>
            <person name="Forde T."/>
        </authorList>
    </citation>
    <scope>NUCLEOTIDE SEQUENCE</scope>
    <source>
        <strain evidence="2">A18Y016a</strain>
        <strain evidence="3">A18Y020d</strain>
    </source>
</reference>
<keyword evidence="1" id="KW-1133">Transmembrane helix</keyword>